<dbReference type="EMBL" id="BMMS01000046">
    <property type="protein sequence ID" value="GGO99558.1"/>
    <property type="molecule type" value="Genomic_DNA"/>
</dbReference>
<comment type="caution">
    <text evidence="1">The sequence shown here is derived from an EMBL/GenBank/DDBJ whole genome shotgun (WGS) entry which is preliminary data.</text>
</comment>
<reference evidence="1" key="2">
    <citation type="submission" date="2020-09" db="EMBL/GenBank/DDBJ databases">
        <authorList>
            <person name="Sun Q."/>
            <person name="Zhou Y."/>
        </authorList>
    </citation>
    <scope>NUCLEOTIDE SEQUENCE</scope>
    <source>
        <strain evidence="1">CGMCC 4.7201</strain>
    </source>
</reference>
<dbReference type="Proteomes" id="UP000641932">
    <property type="component" value="Unassembled WGS sequence"/>
</dbReference>
<keyword evidence="2" id="KW-1185">Reference proteome</keyword>
<organism evidence="1 2">
    <name type="scientific">Wenjunlia tyrosinilytica</name>
    <dbReference type="NCBI Taxonomy" id="1544741"/>
    <lineage>
        <taxon>Bacteria</taxon>
        <taxon>Bacillati</taxon>
        <taxon>Actinomycetota</taxon>
        <taxon>Actinomycetes</taxon>
        <taxon>Kitasatosporales</taxon>
        <taxon>Streptomycetaceae</taxon>
        <taxon>Wenjunlia</taxon>
    </lineage>
</organism>
<sequence>MAKASISHARPASGAPDAGELSLVVLDGWSMLSVLLSCWCRGLGIAREPRLLVCDRRSFSHCPHPDARAPWAKGPFRRAEGPRAGILLSPLEPRTRRVGSAPVESRIGIRPDACRGPRAVMGMP</sequence>
<reference evidence="1" key="1">
    <citation type="journal article" date="2014" name="Int. J. Syst. Evol. Microbiol.">
        <title>Complete genome sequence of Corynebacterium casei LMG S-19264T (=DSM 44701T), isolated from a smear-ripened cheese.</title>
        <authorList>
            <consortium name="US DOE Joint Genome Institute (JGI-PGF)"/>
            <person name="Walter F."/>
            <person name="Albersmeier A."/>
            <person name="Kalinowski J."/>
            <person name="Ruckert C."/>
        </authorList>
    </citation>
    <scope>NUCLEOTIDE SEQUENCE</scope>
    <source>
        <strain evidence="1">CGMCC 4.7201</strain>
    </source>
</reference>
<dbReference type="AlphaFoldDB" id="A0A918E186"/>
<accession>A0A918E186</accession>
<gene>
    <name evidence="1" type="ORF">GCM10012280_66290</name>
</gene>
<proteinExistence type="predicted"/>
<name>A0A918E186_9ACTN</name>
<protein>
    <submittedName>
        <fullName evidence="1">Uncharacterized protein</fullName>
    </submittedName>
</protein>
<evidence type="ECO:0000313" key="1">
    <source>
        <dbReference type="EMBL" id="GGO99558.1"/>
    </source>
</evidence>
<evidence type="ECO:0000313" key="2">
    <source>
        <dbReference type="Proteomes" id="UP000641932"/>
    </source>
</evidence>